<dbReference type="PANTHER" id="PTHR33619:SF3">
    <property type="entry name" value="POLYSACCHARIDE EXPORT PROTEIN GFCE-RELATED"/>
    <property type="match status" value="1"/>
</dbReference>
<dbReference type="PANTHER" id="PTHR33619">
    <property type="entry name" value="POLYSACCHARIDE EXPORT PROTEIN GFCE-RELATED"/>
    <property type="match status" value="1"/>
</dbReference>
<feature type="chain" id="PRO_5032275275" evidence="2">
    <location>
        <begin position="25"/>
        <end position="176"/>
    </location>
</feature>
<dbReference type="Pfam" id="PF10531">
    <property type="entry name" value="SLBB"/>
    <property type="match status" value="1"/>
</dbReference>
<dbReference type="InterPro" id="IPR049712">
    <property type="entry name" value="Poly_export"/>
</dbReference>
<dbReference type="InterPro" id="IPR003715">
    <property type="entry name" value="Poly_export_N"/>
</dbReference>
<dbReference type="Gene3D" id="3.30.1950.10">
    <property type="entry name" value="wza like domain"/>
    <property type="match status" value="1"/>
</dbReference>
<dbReference type="Proteomes" id="UP000595095">
    <property type="component" value="Chromosome"/>
</dbReference>
<feature type="signal peptide" evidence="2">
    <location>
        <begin position="1"/>
        <end position="24"/>
    </location>
</feature>
<evidence type="ECO:0000259" key="4">
    <source>
        <dbReference type="Pfam" id="PF10531"/>
    </source>
</evidence>
<name>A0A7S9DWG4_9ALTE</name>
<dbReference type="Pfam" id="PF02563">
    <property type="entry name" value="Poly_export"/>
    <property type="match status" value="1"/>
</dbReference>
<keyword evidence="1 2" id="KW-0732">Signal</keyword>
<gene>
    <name evidence="5" type="ORF">IT774_13485</name>
</gene>
<evidence type="ECO:0000313" key="5">
    <source>
        <dbReference type="EMBL" id="QPG05130.1"/>
    </source>
</evidence>
<proteinExistence type="predicted"/>
<evidence type="ECO:0000256" key="1">
    <source>
        <dbReference type="ARBA" id="ARBA00022729"/>
    </source>
</evidence>
<evidence type="ECO:0000256" key="2">
    <source>
        <dbReference type="SAM" id="SignalP"/>
    </source>
</evidence>
<dbReference type="EMBL" id="CP064795">
    <property type="protein sequence ID" value="QPG05130.1"/>
    <property type="molecule type" value="Genomic_DNA"/>
</dbReference>
<feature type="domain" description="Soluble ligand binding" evidence="4">
    <location>
        <begin position="104"/>
        <end position="153"/>
    </location>
</feature>
<protein>
    <submittedName>
        <fullName evidence="5">Polysaccharide export protein</fullName>
    </submittedName>
</protein>
<dbReference type="Gene3D" id="3.10.560.10">
    <property type="entry name" value="Outer membrane lipoprotein wza domain like"/>
    <property type="match status" value="1"/>
</dbReference>
<feature type="domain" description="Polysaccharide export protein N-terminal" evidence="3">
    <location>
        <begin position="23"/>
        <end position="98"/>
    </location>
</feature>
<dbReference type="RefSeq" id="WP_195810221.1">
    <property type="nucleotide sequence ID" value="NZ_CP064795.1"/>
</dbReference>
<evidence type="ECO:0000259" key="3">
    <source>
        <dbReference type="Pfam" id="PF02563"/>
    </source>
</evidence>
<accession>A0A7S9DWG4</accession>
<organism evidence="5 6">
    <name type="scientific">Salinimonas marina</name>
    <dbReference type="NCBI Taxonomy" id="2785918"/>
    <lineage>
        <taxon>Bacteria</taxon>
        <taxon>Pseudomonadati</taxon>
        <taxon>Pseudomonadota</taxon>
        <taxon>Gammaproteobacteria</taxon>
        <taxon>Alteromonadales</taxon>
        <taxon>Alteromonadaceae</taxon>
        <taxon>Alteromonas/Salinimonas group</taxon>
        <taxon>Salinimonas</taxon>
    </lineage>
</organism>
<dbReference type="KEGG" id="smaa:IT774_13485"/>
<keyword evidence="6" id="KW-1185">Reference proteome</keyword>
<dbReference type="InterPro" id="IPR019554">
    <property type="entry name" value="Soluble_ligand-bd"/>
</dbReference>
<dbReference type="AlphaFoldDB" id="A0A7S9DWG4"/>
<sequence>MKFTQTLWAGVALVLAVTSTWVQADEYKLSSDDKIAVTVFEEPELSIKEIKIASDGNVSFPLIGEVQVTGLTTSEVEQKLKSLLAPDYLKHPEVTVAIVEYRPFYINGEVKNPGSYPYRKNLTLEKAVALAGGFTERAKKSQVNIANKEKGRQITSRTLEETIKPGDVITVDESFF</sequence>
<dbReference type="GO" id="GO:0015159">
    <property type="term" value="F:polysaccharide transmembrane transporter activity"/>
    <property type="evidence" value="ECO:0007669"/>
    <property type="project" value="InterPro"/>
</dbReference>
<reference evidence="5 6" key="1">
    <citation type="submission" date="2020-11" db="EMBL/GenBank/DDBJ databases">
        <title>Complete genome sequence for Salinimonas sp. strain G2-b.</title>
        <authorList>
            <person name="Park S.-J."/>
        </authorList>
    </citation>
    <scope>NUCLEOTIDE SEQUENCE [LARGE SCALE GENOMIC DNA]</scope>
    <source>
        <strain evidence="5 6">G2-b</strain>
    </source>
</reference>
<evidence type="ECO:0000313" key="6">
    <source>
        <dbReference type="Proteomes" id="UP000595095"/>
    </source>
</evidence>